<accession>A0A7C5VH42</accession>
<evidence type="ECO:0000313" key="1">
    <source>
        <dbReference type="EMBL" id="HHM68410.1"/>
    </source>
</evidence>
<organism evidence="1">
    <name type="scientific">Thermus caliditerrae</name>
    <dbReference type="NCBI Taxonomy" id="1330700"/>
    <lineage>
        <taxon>Bacteria</taxon>
        <taxon>Thermotogati</taxon>
        <taxon>Deinococcota</taxon>
        <taxon>Deinococci</taxon>
        <taxon>Thermales</taxon>
        <taxon>Thermaceae</taxon>
        <taxon>Thermus</taxon>
    </lineage>
</organism>
<sequence length="207" mass="23828">MDPLKALERVDPWGEWRNPQEHPEVLEVLVGLDAPYEASVGYIRALRPREDPHEATRWWASPEARAHLLNAILRRGGRPLVAVERELDLPRWKLHYYLDQFGFRLRMRPRRGVHVILPAGEEVDGEVVQHLSEVPVRAVVETDAGWFEAEWSRTSWAFRALRPVPPPTRGWRRLLLRYPLLQGAVDEGVAALYLGPEGYAALWRGEA</sequence>
<gene>
    <name evidence="1" type="ORF">ENM28_06880</name>
</gene>
<comment type="caution">
    <text evidence="1">The sequence shown here is derived from an EMBL/GenBank/DDBJ whole genome shotgun (WGS) entry which is preliminary data.</text>
</comment>
<reference evidence="1" key="1">
    <citation type="journal article" date="2020" name="mSystems">
        <title>Genome- and Community-Level Interaction Insights into Carbon Utilization and Element Cycling Functions of Hydrothermarchaeota in Hydrothermal Sediment.</title>
        <authorList>
            <person name="Zhou Z."/>
            <person name="Liu Y."/>
            <person name="Xu W."/>
            <person name="Pan J."/>
            <person name="Luo Z.H."/>
            <person name="Li M."/>
        </authorList>
    </citation>
    <scope>NUCLEOTIDE SEQUENCE [LARGE SCALE GENOMIC DNA]</scope>
    <source>
        <strain evidence="1">SpSt-1071</strain>
    </source>
</reference>
<dbReference type="AlphaFoldDB" id="A0A7C5VH42"/>
<protein>
    <submittedName>
        <fullName evidence="1">Uncharacterized protein</fullName>
    </submittedName>
</protein>
<dbReference type="EMBL" id="DRXE01000250">
    <property type="protein sequence ID" value="HHM68410.1"/>
    <property type="molecule type" value="Genomic_DNA"/>
</dbReference>
<name>A0A7C5VH42_9DEIN</name>
<proteinExistence type="predicted"/>